<keyword evidence="4 7" id="KW-1133">Transmembrane helix</keyword>
<dbReference type="InterPro" id="IPR005598">
    <property type="entry name" value="ATP_synth_I"/>
</dbReference>
<evidence type="ECO:0000256" key="5">
    <source>
        <dbReference type="ARBA" id="ARBA00023136"/>
    </source>
</evidence>
<evidence type="ECO:0000256" key="2">
    <source>
        <dbReference type="ARBA" id="ARBA00022475"/>
    </source>
</evidence>
<dbReference type="EMBL" id="CP097636">
    <property type="protein sequence ID" value="URI09967.1"/>
    <property type="molecule type" value="Genomic_DNA"/>
</dbReference>
<evidence type="ECO:0000256" key="6">
    <source>
        <dbReference type="SAM" id="MobiDB-lite"/>
    </source>
</evidence>
<protein>
    <submittedName>
        <fullName evidence="8">ATP synthase subunit I</fullName>
    </submittedName>
</protein>
<evidence type="ECO:0000313" key="8">
    <source>
        <dbReference type="EMBL" id="URI09967.1"/>
    </source>
</evidence>
<name>A0ABY4S9D0_AQUTE</name>
<dbReference type="Proteomes" id="UP001056201">
    <property type="component" value="Chromosome 2"/>
</dbReference>
<keyword evidence="2" id="KW-1003">Cell membrane</keyword>
<proteinExistence type="predicted"/>
<sequence length="159" mass="17507">MSERTNRSDTWADAGQDGLDEQQVKSLTPEEAQAWRERHPAVSPWRVVRFQALVGLVIALATWAVTRESHAFWSALYGAGVVVLPGALMARGITSRLGATAPGSGAVRFMVWELVKLLVSVSLLVLAPRLLPHLSWPALLVALVLCLKTYWVALLWRGR</sequence>
<reference evidence="8" key="1">
    <citation type="submission" date="2022-05" db="EMBL/GenBank/DDBJ databases">
        <title>An RpoN-dependent PEP-CTERM gene is involved in floc formation of an Aquincola tertiaricarbonis strain.</title>
        <authorList>
            <person name="Qiu D."/>
            <person name="Xia M."/>
        </authorList>
    </citation>
    <scope>NUCLEOTIDE SEQUENCE</scope>
    <source>
        <strain evidence="8">RN12</strain>
    </source>
</reference>
<feature type="transmembrane region" description="Helical" evidence="7">
    <location>
        <begin position="71"/>
        <end position="90"/>
    </location>
</feature>
<keyword evidence="5 7" id="KW-0472">Membrane</keyword>
<evidence type="ECO:0000256" key="7">
    <source>
        <dbReference type="SAM" id="Phobius"/>
    </source>
</evidence>
<evidence type="ECO:0000256" key="3">
    <source>
        <dbReference type="ARBA" id="ARBA00022692"/>
    </source>
</evidence>
<feature type="region of interest" description="Disordered" evidence="6">
    <location>
        <begin position="1"/>
        <end position="23"/>
    </location>
</feature>
<evidence type="ECO:0000256" key="4">
    <source>
        <dbReference type="ARBA" id="ARBA00022989"/>
    </source>
</evidence>
<keyword evidence="9" id="KW-1185">Reference proteome</keyword>
<comment type="subcellular location">
    <subcellularLocation>
        <location evidence="1">Cell membrane</location>
        <topology evidence="1">Multi-pass membrane protein</topology>
    </subcellularLocation>
</comment>
<evidence type="ECO:0000256" key="1">
    <source>
        <dbReference type="ARBA" id="ARBA00004651"/>
    </source>
</evidence>
<organism evidence="8 9">
    <name type="scientific">Aquincola tertiaricarbonis</name>
    <dbReference type="NCBI Taxonomy" id="391953"/>
    <lineage>
        <taxon>Bacteria</taxon>
        <taxon>Pseudomonadati</taxon>
        <taxon>Pseudomonadota</taxon>
        <taxon>Betaproteobacteria</taxon>
        <taxon>Burkholderiales</taxon>
        <taxon>Sphaerotilaceae</taxon>
        <taxon>Aquincola</taxon>
    </lineage>
</organism>
<feature type="transmembrane region" description="Helical" evidence="7">
    <location>
        <begin position="47"/>
        <end position="65"/>
    </location>
</feature>
<evidence type="ECO:0000313" key="9">
    <source>
        <dbReference type="Proteomes" id="UP001056201"/>
    </source>
</evidence>
<keyword evidence="3 7" id="KW-0812">Transmembrane</keyword>
<dbReference type="RefSeq" id="WP_250198177.1">
    <property type="nucleotide sequence ID" value="NZ_CP097636.1"/>
</dbReference>
<dbReference type="Pfam" id="PF03899">
    <property type="entry name" value="ATP-synt_I"/>
    <property type="match status" value="1"/>
</dbReference>
<feature type="transmembrane region" description="Helical" evidence="7">
    <location>
        <begin position="111"/>
        <end position="130"/>
    </location>
</feature>
<gene>
    <name evidence="8" type="ORF">MW290_31000</name>
</gene>
<feature type="transmembrane region" description="Helical" evidence="7">
    <location>
        <begin position="136"/>
        <end position="156"/>
    </location>
</feature>
<accession>A0ABY4S9D0</accession>